<dbReference type="InterPro" id="IPR009936">
    <property type="entry name" value="DUF1468"/>
</dbReference>
<dbReference type="KEGG" id="cmic:caldi_02700"/>
<sequence>MRTGEIVISLVLAGFGLTFFALADFARTAYNSADLGPNFYPRLISLLLLSFSVMQLIISIRRKGKEEFEAIAWRLVGGVFLLIFGYVLLWETGYVWLNTVFILILMIMGGARKWWVLLTTSAGYTALSYYVFARILNVPLP</sequence>
<keyword evidence="1" id="KW-0472">Membrane</keyword>
<keyword evidence="1" id="KW-1133">Transmembrane helix</keyword>
<evidence type="ECO:0000313" key="3">
    <source>
        <dbReference type="EMBL" id="BDG59180.1"/>
    </source>
</evidence>
<protein>
    <recommendedName>
        <fullName evidence="2">DUF1468 domain-containing protein</fullName>
    </recommendedName>
</protein>
<gene>
    <name evidence="3" type="ORF">caldi_02700</name>
</gene>
<feature type="transmembrane region" description="Helical" evidence="1">
    <location>
        <begin position="39"/>
        <end position="58"/>
    </location>
</feature>
<feature type="transmembrane region" description="Helical" evidence="1">
    <location>
        <begin position="70"/>
        <end position="88"/>
    </location>
</feature>
<organism evidence="3 4">
    <name type="scientific">Caldinitratiruptor microaerophilus</name>
    <dbReference type="NCBI Taxonomy" id="671077"/>
    <lineage>
        <taxon>Bacteria</taxon>
        <taxon>Bacillati</taxon>
        <taxon>Bacillota</taxon>
        <taxon>Clostridia</taxon>
        <taxon>Eubacteriales</taxon>
        <taxon>Symbiobacteriaceae</taxon>
        <taxon>Caldinitratiruptor</taxon>
    </lineage>
</organism>
<dbReference type="Proteomes" id="UP001163687">
    <property type="component" value="Chromosome"/>
</dbReference>
<dbReference type="Pfam" id="PF07331">
    <property type="entry name" value="TctB"/>
    <property type="match status" value="1"/>
</dbReference>
<feature type="domain" description="DUF1468" evidence="2">
    <location>
        <begin position="7"/>
        <end position="141"/>
    </location>
</feature>
<accession>A0AA35G6X5</accession>
<proteinExistence type="predicted"/>
<evidence type="ECO:0000259" key="2">
    <source>
        <dbReference type="Pfam" id="PF07331"/>
    </source>
</evidence>
<keyword evidence="1" id="KW-0812">Transmembrane</keyword>
<name>A0AA35G6X5_9FIRM</name>
<dbReference type="AlphaFoldDB" id="A0AA35G6X5"/>
<keyword evidence="4" id="KW-1185">Reference proteome</keyword>
<dbReference type="EMBL" id="AP025628">
    <property type="protein sequence ID" value="BDG59180.1"/>
    <property type="molecule type" value="Genomic_DNA"/>
</dbReference>
<reference evidence="3" key="1">
    <citation type="submission" date="2022-03" db="EMBL/GenBank/DDBJ databases">
        <title>Complete genome sequence of Caldinitratiruptor microaerophilus.</title>
        <authorList>
            <person name="Mukaiyama R."/>
            <person name="Nishiyama T."/>
            <person name="Ueda K."/>
        </authorList>
    </citation>
    <scope>NUCLEOTIDE SEQUENCE</scope>
    <source>
        <strain evidence="3">JCM 16183</strain>
    </source>
</reference>
<feature type="transmembrane region" description="Helical" evidence="1">
    <location>
        <begin position="116"/>
        <end position="136"/>
    </location>
</feature>
<evidence type="ECO:0000313" key="4">
    <source>
        <dbReference type="Proteomes" id="UP001163687"/>
    </source>
</evidence>
<evidence type="ECO:0000256" key="1">
    <source>
        <dbReference type="SAM" id="Phobius"/>
    </source>
</evidence>
<feature type="transmembrane region" description="Helical" evidence="1">
    <location>
        <begin position="94"/>
        <end position="111"/>
    </location>
</feature>